<evidence type="ECO:0000313" key="3">
    <source>
        <dbReference type="Proteomes" id="UP000565441"/>
    </source>
</evidence>
<organism evidence="2 3">
    <name type="scientific">Tricholomella constricta</name>
    <dbReference type="NCBI Taxonomy" id="117010"/>
    <lineage>
        <taxon>Eukaryota</taxon>
        <taxon>Fungi</taxon>
        <taxon>Dikarya</taxon>
        <taxon>Basidiomycota</taxon>
        <taxon>Agaricomycotina</taxon>
        <taxon>Agaricomycetes</taxon>
        <taxon>Agaricomycetidae</taxon>
        <taxon>Agaricales</taxon>
        <taxon>Tricholomatineae</taxon>
        <taxon>Lyophyllaceae</taxon>
        <taxon>Tricholomella</taxon>
    </lineage>
</organism>
<protein>
    <submittedName>
        <fullName evidence="2">Uncharacterized protein</fullName>
    </submittedName>
</protein>
<proteinExistence type="predicted"/>
<reference evidence="2 3" key="1">
    <citation type="journal article" date="2020" name="ISME J.">
        <title>Uncovering the hidden diversity of litter-decomposition mechanisms in mushroom-forming fungi.</title>
        <authorList>
            <person name="Floudas D."/>
            <person name="Bentzer J."/>
            <person name="Ahren D."/>
            <person name="Johansson T."/>
            <person name="Persson P."/>
            <person name="Tunlid A."/>
        </authorList>
    </citation>
    <scope>NUCLEOTIDE SEQUENCE [LARGE SCALE GENOMIC DNA]</scope>
    <source>
        <strain evidence="2 3">CBS 661.87</strain>
    </source>
</reference>
<gene>
    <name evidence="2" type="ORF">D9615_003038</name>
</gene>
<dbReference type="EMBL" id="JAACJP010000008">
    <property type="protein sequence ID" value="KAF5382654.1"/>
    <property type="molecule type" value="Genomic_DNA"/>
</dbReference>
<dbReference type="OrthoDB" id="3295261at2759"/>
<sequence>MKIYQGVYDEDVMFFELKSRTPVADPLSKKAKLRSRTPHRPTDDTVMEFLSEAFPHLYLVDFPPSSKKVVWGETMSGPSHATSERVSINEELTNVWLVKASTPAVSRIALAFLFLAIFLHELGHSALVWYGGGQRTTPKSDGVDREAGVYMETRYFGGIVVGAFDTKTKVIKDVGLSKGKDFYSVDNQRAAELLKLDTKNGLPFLDVSGESPDPKAPGTSTSKFWPVKTPSRLLSSTRLSNIRPFLVDDKKVVP</sequence>
<dbReference type="Proteomes" id="UP000565441">
    <property type="component" value="Unassembled WGS sequence"/>
</dbReference>
<name>A0A8H5HGA6_9AGAR</name>
<accession>A0A8H5HGA6</accession>
<comment type="caution">
    <text evidence="2">The sequence shown here is derived from an EMBL/GenBank/DDBJ whole genome shotgun (WGS) entry which is preliminary data.</text>
</comment>
<keyword evidence="3" id="KW-1185">Reference proteome</keyword>
<dbReference type="AlphaFoldDB" id="A0A8H5HGA6"/>
<evidence type="ECO:0000256" key="1">
    <source>
        <dbReference type="SAM" id="MobiDB-lite"/>
    </source>
</evidence>
<evidence type="ECO:0000313" key="2">
    <source>
        <dbReference type="EMBL" id="KAF5382654.1"/>
    </source>
</evidence>
<feature type="region of interest" description="Disordered" evidence="1">
    <location>
        <begin position="207"/>
        <end position="227"/>
    </location>
</feature>